<keyword evidence="1" id="KW-0732">Signal</keyword>
<evidence type="ECO:0000313" key="3">
    <source>
        <dbReference type="Proteomes" id="UP000828390"/>
    </source>
</evidence>
<keyword evidence="3" id="KW-1185">Reference proteome</keyword>
<evidence type="ECO:0000256" key="1">
    <source>
        <dbReference type="SAM" id="SignalP"/>
    </source>
</evidence>
<organism evidence="2 3">
    <name type="scientific">Dreissena polymorpha</name>
    <name type="common">Zebra mussel</name>
    <name type="synonym">Mytilus polymorpha</name>
    <dbReference type="NCBI Taxonomy" id="45954"/>
    <lineage>
        <taxon>Eukaryota</taxon>
        <taxon>Metazoa</taxon>
        <taxon>Spiralia</taxon>
        <taxon>Lophotrochozoa</taxon>
        <taxon>Mollusca</taxon>
        <taxon>Bivalvia</taxon>
        <taxon>Autobranchia</taxon>
        <taxon>Heteroconchia</taxon>
        <taxon>Euheterodonta</taxon>
        <taxon>Imparidentia</taxon>
        <taxon>Neoheterodontei</taxon>
        <taxon>Myida</taxon>
        <taxon>Dreissenoidea</taxon>
        <taxon>Dreissenidae</taxon>
        <taxon>Dreissena</taxon>
    </lineage>
</organism>
<dbReference type="AlphaFoldDB" id="A0A9D4EGE4"/>
<reference evidence="2" key="2">
    <citation type="submission" date="2020-11" db="EMBL/GenBank/DDBJ databases">
        <authorList>
            <person name="McCartney M.A."/>
            <person name="Auch B."/>
            <person name="Kono T."/>
            <person name="Mallez S."/>
            <person name="Becker A."/>
            <person name="Gohl D.M."/>
            <person name="Silverstein K.A.T."/>
            <person name="Koren S."/>
            <person name="Bechman K.B."/>
            <person name="Herman A."/>
            <person name="Abrahante J.E."/>
            <person name="Garbe J."/>
        </authorList>
    </citation>
    <scope>NUCLEOTIDE SEQUENCE</scope>
    <source>
        <strain evidence="2">Duluth1</strain>
        <tissue evidence="2">Whole animal</tissue>
    </source>
</reference>
<reference evidence="2" key="1">
    <citation type="journal article" date="2019" name="bioRxiv">
        <title>The Genome of the Zebra Mussel, Dreissena polymorpha: A Resource for Invasive Species Research.</title>
        <authorList>
            <person name="McCartney M.A."/>
            <person name="Auch B."/>
            <person name="Kono T."/>
            <person name="Mallez S."/>
            <person name="Zhang Y."/>
            <person name="Obille A."/>
            <person name="Becker A."/>
            <person name="Abrahante J.E."/>
            <person name="Garbe J."/>
            <person name="Badalamenti J.P."/>
            <person name="Herman A."/>
            <person name="Mangelson H."/>
            <person name="Liachko I."/>
            <person name="Sullivan S."/>
            <person name="Sone E.D."/>
            <person name="Koren S."/>
            <person name="Silverstein K.A.T."/>
            <person name="Beckman K.B."/>
            <person name="Gohl D.M."/>
        </authorList>
    </citation>
    <scope>NUCLEOTIDE SEQUENCE</scope>
    <source>
        <strain evidence="2">Duluth1</strain>
        <tissue evidence="2">Whole animal</tissue>
    </source>
</reference>
<dbReference type="EMBL" id="JAIWYP010000009">
    <property type="protein sequence ID" value="KAH3779198.1"/>
    <property type="molecule type" value="Genomic_DNA"/>
</dbReference>
<feature type="signal peptide" evidence="1">
    <location>
        <begin position="1"/>
        <end position="31"/>
    </location>
</feature>
<comment type="caution">
    <text evidence="2">The sequence shown here is derived from an EMBL/GenBank/DDBJ whole genome shotgun (WGS) entry which is preliminary data.</text>
</comment>
<gene>
    <name evidence="2" type="ORF">DPMN_180680</name>
</gene>
<sequence>MVTQVDIGGNLHGVFIVWSVLLVCCTNHTSCSTMETSESSGMKGYIEEKKGMQ</sequence>
<dbReference type="Proteomes" id="UP000828390">
    <property type="component" value="Unassembled WGS sequence"/>
</dbReference>
<proteinExistence type="predicted"/>
<protein>
    <submittedName>
        <fullName evidence="2">Uncharacterized protein</fullName>
    </submittedName>
</protein>
<feature type="chain" id="PRO_5039336469" evidence="1">
    <location>
        <begin position="32"/>
        <end position="53"/>
    </location>
</feature>
<accession>A0A9D4EGE4</accession>
<evidence type="ECO:0000313" key="2">
    <source>
        <dbReference type="EMBL" id="KAH3779198.1"/>
    </source>
</evidence>
<name>A0A9D4EGE4_DREPO</name>